<name>A0ABD0ZT08_CARAN</name>
<reference evidence="2 3" key="1">
    <citation type="submission" date="2024-04" db="EMBL/GenBank/DDBJ databases">
        <title>Genome assembly C_amara_ONT_v2.</title>
        <authorList>
            <person name="Yant L."/>
            <person name="Moore C."/>
            <person name="Slenker M."/>
        </authorList>
    </citation>
    <scope>NUCLEOTIDE SEQUENCE [LARGE SCALE GENOMIC DNA]</scope>
    <source>
        <tissue evidence="2">Leaf</tissue>
    </source>
</reference>
<feature type="domain" description="F-box" evidence="1">
    <location>
        <begin position="4"/>
        <end position="40"/>
    </location>
</feature>
<dbReference type="InterPro" id="IPR055294">
    <property type="entry name" value="FBL60-like"/>
</dbReference>
<gene>
    <name evidence="2" type="ORF">V5N11_036245</name>
</gene>
<sequence>MDRISNLPDEIICHIVSFLSAKEAAFALVLSKRWLNLFTITPRLRFKDWSKKVQGSLIDFLNGVIALPLSSRIKEVSLRCRERVDSVLINRFLFVNLK</sequence>
<evidence type="ECO:0000313" key="2">
    <source>
        <dbReference type="EMBL" id="KAL1189766.1"/>
    </source>
</evidence>
<organism evidence="2 3">
    <name type="scientific">Cardamine amara subsp. amara</name>
    <dbReference type="NCBI Taxonomy" id="228776"/>
    <lineage>
        <taxon>Eukaryota</taxon>
        <taxon>Viridiplantae</taxon>
        <taxon>Streptophyta</taxon>
        <taxon>Embryophyta</taxon>
        <taxon>Tracheophyta</taxon>
        <taxon>Spermatophyta</taxon>
        <taxon>Magnoliopsida</taxon>
        <taxon>eudicotyledons</taxon>
        <taxon>Gunneridae</taxon>
        <taxon>Pentapetalae</taxon>
        <taxon>rosids</taxon>
        <taxon>malvids</taxon>
        <taxon>Brassicales</taxon>
        <taxon>Brassicaceae</taxon>
        <taxon>Cardamineae</taxon>
        <taxon>Cardamine</taxon>
    </lineage>
</organism>
<evidence type="ECO:0000259" key="1">
    <source>
        <dbReference type="Pfam" id="PF00646"/>
    </source>
</evidence>
<evidence type="ECO:0000313" key="3">
    <source>
        <dbReference type="Proteomes" id="UP001558713"/>
    </source>
</evidence>
<dbReference type="Proteomes" id="UP001558713">
    <property type="component" value="Unassembled WGS sequence"/>
</dbReference>
<comment type="caution">
    <text evidence="2">The sequence shown here is derived from an EMBL/GenBank/DDBJ whole genome shotgun (WGS) entry which is preliminary data.</text>
</comment>
<dbReference type="InterPro" id="IPR036047">
    <property type="entry name" value="F-box-like_dom_sf"/>
</dbReference>
<keyword evidence="3" id="KW-1185">Reference proteome</keyword>
<dbReference type="InterPro" id="IPR001810">
    <property type="entry name" value="F-box_dom"/>
</dbReference>
<dbReference type="AlphaFoldDB" id="A0ABD0ZT08"/>
<dbReference type="PANTHER" id="PTHR31293:SF12">
    <property type="entry name" value="RNI-LIKE SUPERFAMILY PROTEIN"/>
    <property type="match status" value="1"/>
</dbReference>
<dbReference type="SUPFAM" id="SSF81383">
    <property type="entry name" value="F-box domain"/>
    <property type="match status" value="1"/>
</dbReference>
<accession>A0ABD0ZT08</accession>
<dbReference type="PANTHER" id="PTHR31293">
    <property type="entry name" value="RNI-LIKE SUPERFAMILY PROTEIN"/>
    <property type="match status" value="1"/>
</dbReference>
<dbReference type="Gene3D" id="1.20.1280.50">
    <property type="match status" value="1"/>
</dbReference>
<protein>
    <submittedName>
        <fullName evidence="2">F-box/LRR-repeat protein</fullName>
    </submittedName>
</protein>
<dbReference type="Pfam" id="PF00646">
    <property type="entry name" value="F-box"/>
    <property type="match status" value="1"/>
</dbReference>
<proteinExistence type="predicted"/>
<dbReference type="EMBL" id="JBANAX010000888">
    <property type="protein sequence ID" value="KAL1189766.1"/>
    <property type="molecule type" value="Genomic_DNA"/>
</dbReference>